<proteinExistence type="predicted"/>
<feature type="transmembrane region" description="Helical" evidence="1">
    <location>
        <begin position="145"/>
        <end position="162"/>
    </location>
</feature>
<evidence type="ECO:0000256" key="1">
    <source>
        <dbReference type="SAM" id="Phobius"/>
    </source>
</evidence>
<feature type="transmembrane region" description="Helical" evidence="1">
    <location>
        <begin position="88"/>
        <end position="108"/>
    </location>
</feature>
<evidence type="ECO:0000313" key="2">
    <source>
        <dbReference type="EMBL" id="KQL50402.1"/>
    </source>
</evidence>
<accession>A0A0Q3WRK4</accession>
<dbReference type="EMBL" id="LJJC01000015">
    <property type="protein sequence ID" value="KQL50402.1"/>
    <property type="molecule type" value="Genomic_DNA"/>
</dbReference>
<dbReference type="InterPro" id="IPR048147">
    <property type="entry name" value="CBO0543-like"/>
</dbReference>
<dbReference type="Proteomes" id="UP000051888">
    <property type="component" value="Unassembled WGS sequence"/>
</dbReference>
<dbReference type="PATRIC" id="fig|157838.3.peg.4892"/>
<dbReference type="RefSeq" id="WP_055742007.1">
    <property type="nucleotide sequence ID" value="NZ_JAAIWL010000024.1"/>
</dbReference>
<protein>
    <submittedName>
        <fullName evidence="2">Uncharacterized protein</fullName>
    </submittedName>
</protein>
<organism evidence="2 3">
    <name type="scientific">Heyndrickxia shackletonii</name>
    <dbReference type="NCBI Taxonomy" id="157838"/>
    <lineage>
        <taxon>Bacteria</taxon>
        <taxon>Bacillati</taxon>
        <taxon>Bacillota</taxon>
        <taxon>Bacilli</taxon>
        <taxon>Bacillales</taxon>
        <taxon>Bacillaceae</taxon>
        <taxon>Heyndrickxia</taxon>
    </lineage>
</organism>
<dbReference type="OrthoDB" id="1730091at2"/>
<keyword evidence="1" id="KW-0812">Transmembrane</keyword>
<gene>
    <name evidence="2" type="ORF">AN964_22315</name>
</gene>
<sequence length="170" mass="20495">MYIIFRMMLWILAAWRWGDWRNWKKYQSTFLFVILLDLLYNFLTYNYPMWEYNPTDIIPNHTINNLLVTFLSYPSIVFIYLGRYPIGWAKQVAWIIFWVTLLSVVELVNYKMGLMSYHNGWNFGWSVIFYLVQVPFIRLHYKKPLLAYGLSVLIIVGLLLLFKVPVSKMK</sequence>
<dbReference type="STRING" id="157838.AN964_22315"/>
<keyword evidence="1" id="KW-1133">Transmembrane helix</keyword>
<keyword evidence="1" id="KW-0472">Membrane</keyword>
<dbReference type="NCBIfam" id="NF041644">
    <property type="entry name" value="CBO0543_fam"/>
    <property type="match status" value="1"/>
</dbReference>
<feature type="transmembrane region" description="Helical" evidence="1">
    <location>
        <begin position="26"/>
        <end position="43"/>
    </location>
</feature>
<comment type="caution">
    <text evidence="2">The sequence shown here is derived from an EMBL/GenBank/DDBJ whole genome shotgun (WGS) entry which is preliminary data.</text>
</comment>
<dbReference type="AlphaFoldDB" id="A0A0Q3WRK4"/>
<keyword evidence="3" id="KW-1185">Reference proteome</keyword>
<feature type="transmembrane region" description="Helical" evidence="1">
    <location>
        <begin position="63"/>
        <end position="82"/>
    </location>
</feature>
<reference evidence="2 3" key="1">
    <citation type="submission" date="2015-09" db="EMBL/GenBank/DDBJ databases">
        <title>Genome sequencing project for genomic taxonomy and phylogenomics of Bacillus-like bacteria.</title>
        <authorList>
            <person name="Liu B."/>
            <person name="Wang J."/>
            <person name="Zhu Y."/>
            <person name="Liu G."/>
            <person name="Chen Q."/>
            <person name="Chen Z."/>
            <person name="Lan J."/>
            <person name="Che J."/>
            <person name="Ge C."/>
            <person name="Shi H."/>
            <person name="Pan Z."/>
            <person name="Liu X."/>
        </authorList>
    </citation>
    <scope>NUCLEOTIDE SEQUENCE [LARGE SCALE GENOMIC DNA]</scope>
    <source>
        <strain evidence="2 3">LMG 18435</strain>
    </source>
</reference>
<name>A0A0Q3WRK4_9BACI</name>
<evidence type="ECO:0000313" key="3">
    <source>
        <dbReference type="Proteomes" id="UP000051888"/>
    </source>
</evidence>